<evidence type="ECO:0000256" key="3">
    <source>
        <dbReference type="ARBA" id="ARBA00023163"/>
    </source>
</evidence>
<evidence type="ECO:0000259" key="6">
    <source>
        <dbReference type="PROSITE" id="PS50977"/>
    </source>
</evidence>
<evidence type="ECO:0000256" key="5">
    <source>
        <dbReference type="SAM" id="MobiDB-lite"/>
    </source>
</evidence>
<comment type="caution">
    <text evidence="7">The sequence shown here is derived from an EMBL/GenBank/DDBJ whole genome shotgun (WGS) entry which is preliminary data.</text>
</comment>
<dbReference type="PROSITE" id="PS50977">
    <property type="entry name" value="HTH_TETR_2"/>
    <property type="match status" value="1"/>
</dbReference>
<dbReference type="Pfam" id="PF00440">
    <property type="entry name" value="TetR_N"/>
    <property type="match status" value="1"/>
</dbReference>
<gene>
    <name evidence="7" type="ORF">CAT723_19070</name>
</gene>
<proteinExistence type="predicted"/>
<dbReference type="AlphaFoldDB" id="A0AAV5G9P9"/>
<feature type="DNA-binding region" description="H-T-H motif" evidence="4">
    <location>
        <begin position="43"/>
        <end position="62"/>
    </location>
</feature>
<feature type="region of interest" description="Disordered" evidence="5">
    <location>
        <begin position="1"/>
        <end position="22"/>
    </location>
</feature>
<organism evidence="7 8">
    <name type="scientific">Corynebacterium ammoniagenes</name>
    <name type="common">Brevibacterium ammoniagenes</name>
    <dbReference type="NCBI Taxonomy" id="1697"/>
    <lineage>
        <taxon>Bacteria</taxon>
        <taxon>Bacillati</taxon>
        <taxon>Actinomycetota</taxon>
        <taxon>Actinomycetes</taxon>
        <taxon>Mycobacteriales</taxon>
        <taxon>Corynebacteriaceae</taxon>
        <taxon>Corynebacterium</taxon>
    </lineage>
</organism>
<dbReference type="Pfam" id="PF17932">
    <property type="entry name" value="TetR_C_24"/>
    <property type="match status" value="1"/>
</dbReference>
<dbReference type="PRINTS" id="PR00455">
    <property type="entry name" value="HTHTETR"/>
</dbReference>
<evidence type="ECO:0000256" key="4">
    <source>
        <dbReference type="PROSITE-ProRule" id="PRU00335"/>
    </source>
</evidence>
<dbReference type="EMBL" id="BQKK01000004">
    <property type="protein sequence ID" value="GJN43428.1"/>
    <property type="molecule type" value="Genomic_DNA"/>
</dbReference>
<reference evidence="7" key="1">
    <citation type="submission" date="2021-12" db="EMBL/GenBank/DDBJ databases">
        <title>Draft genome sequence of Corynebacterium ammoniagenes strain T-723.</title>
        <authorList>
            <person name="Matsuzawa M."/>
            <person name="Hiratani M."/>
            <person name="Abe I."/>
            <person name="Tsuji Y."/>
            <person name="Nakamura J."/>
        </authorList>
    </citation>
    <scope>NUCLEOTIDE SEQUENCE</scope>
    <source>
        <strain evidence="7">T-723</strain>
    </source>
</reference>
<dbReference type="GO" id="GO:0003700">
    <property type="term" value="F:DNA-binding transcription factor activity"/>
    <property type="evidence" value="ECO:0007669"/>
    <property type="project" value="TreeGrafter"/>
</dbReference>
<evidence type="ECO:0000256" key="2">
    <source>
        <dbReference type="ARBA" id="ARBA00023125"/>
    </source>
</evidence>
<dbReference type="InterPro" id="IPR001647">
    <property type="entry name" value="HTH_TetR"/>
</dbReference>
<feature type="domain" description="HTH tetR-type" evidence="6">
    <location>
        <begin position="20"/>
        <end position="80"/>
    </location>
</feature>
<dbReference type="InterPro" id="IPR036271">
    <property type="entry name" value="Tet_transcr_reg_TetR-rel_C_sf"/>
</dbReference>
<dbReference type="InterPro" id="IPR050109">
    <property type="entry name" value="HTH-type_TetR-like_transc_reg"/>
</dbReference>
<evidence type="ECO:0000313" key="7">
    <source>
        <dbReference type="EMBL" id="GJN43428.1"/>
    </source>
</evidence>
<dbReference type="Gene3D" id="1.10.357.10">
    <property type="entry name" value="Tetracycline Repressor, domain 2"/>
    <property type="match status" value="1"/>
</dbReference>
<dbReference type="Gene3D" id="1.10.10.60">
    <property type="entry name" value="Homeodomain-like"/>
    <property type="match status" value="1"/>
</dbReference>
<evidence type="ECO:0000256" key="1">
    <source>
        <dbReference type="ARBA" id="ARBA00023015"/>
    </source>
</evidence>
<dbReference type="InterPro" id="IPR041490">
    <property type="entry name" value="KstR2_TetR_C"/>
</dbReference>
<keyword evidence="3" id="KW-0804">Transcription</keyword>
<dbReference type="GO" id="GO:0000976">
    <property type="term" value="F:transcription cis-regulatory region binding"/>
    <property type="evidence" value="ECO:0007669"/>
    <property type="project" value="TreeGrafter"/>
</dbReference>
<dbReference type="SUPFAM" id="SSF48498">
    <property type="entry name" value="Tetracyclin repressor-like, C-terminal domain"/>
    <property type="match status" value="1"/>
</dbReference>
<dbReference type="RefSeq" id="WP_168939662.1">
    <property type="nucleotide sequence ID" value="NZ_BQKK01000004.1"/>
</dbReference>
<dbReference type="PANTHER" id="PTHR30055:SF234">
    <property type="entry name" value="HTH-TYPE TRANSCRIPTIONAL REGULATOR BETI"/>
    <property type="match status" value="1"/>
</dbReference>
<dbReference type="SUPFAM" id="SSF46689">
    <property type="entry name" value="Homeodomain-like"/>
    <property type="match status" value="1"/>
</dbReference>
<keyword evidence="2 4" id="KW-0238">DNA-binding</keyword>
<name>A0AAV5G9P9_CORAM</name>
<dbReference type="Proteomes" id="UP001054925">
    <property type="component" value="Unassembled WGS sequence"/>
</dbReference>
<dbReference type="PANTHER" id="PTHR30055">
    <property type="entry name" value="HTH-TYPE TRANSCRIPTIONAL REGULATOR RUTR"/>
    <property type="match status" value="1"/>
</dbReference>
<evidence type="ECO:0000313" key="8">
    <source>
        <dbReference type="Proteomes" id="UP001054925"/>
    </source>
</evidence>
<protein>
    <submittedName>
        <fullName evidence="7">Transcriptional regulator, TetR family protein</fullName>
    </submittedName>
</protein>
<dbReference type="InterPro" id="IPR009057">
    <property type="entry name" value="Homeodomain-like_sf"/>
</dbReference>
<keyword evidence="1" id="KW-0805">Transcription regulation</keyword>
<sequence length="206" mass="22347">MGRVNPPVNIQTSTHRGRPGYSRDDVIDAAVREFNQRGYEATSMGHVASVLGISKSALYHHISSKEEILELAVTRAQDALGAVVDDAVASDMSAGEKIRALIRGSIEVLCADQESVTLLLRLRGNSEVEKHALQRRRELTRRVIPLIDAAQVAGEVRSDLDTGVLTRLMFGTVNSVVEWYEPGGRLSPGEIARHAEVLLFGGAAHS</sequence>
<accession>A0AAV5G9P9</accession>